<comment type="caution">
    <text evidence="1">The sequence shown here is derived from an EMBL/GenBank/DDBJ whole genome shotgun (WGS) entry which is preliminary data.</text>
</comment>
<dbReference type="RefSeq" id="WP_246952236.1">
    <property type="nucleotide sequence ID" value="NZ_JALKII010000006.1"/>
</dbReference>
<dbReference type="Proteomes" id="UP001165524">
    <property type="component" value="Unassembled WGS sequence"/>
</dbReference>
<keyword evidence="1" id="KW-0540">Nuclease</keyword>
<evidence type="ECO:0000313" key="2">
    <source>
        <dbReference type="Proteomes" id="UP001165524"/>
    </source>
</evidence>
<proteinExistence type="predicted"/>
<accession>A0ABT0E868</accession>
<sequence>MTETSPPTVAPPFQCIFCSGLGPFVSEEHIVPHSLGNDLLVLAPGWVCEECNNTCSGFESRVLNSSILGLERCRLGVVTKKRKPARSDVHRITWFSESDLPSNILSAEAEWGKIPMLLSPDGSSGKIVFPLHDDSCYAIARLLLKMGVEIMAPCQPSGSIAFQAASQHVLGIESDPWPYFVVRSEAVDNHLVSVLASLPEEHKYALSCGFDVFILEVEEEVVFFFRYGNFRVGICLSSRSTDWRHVLVDWDVPHVGCPIEFSKESA</sequence>
<dbReference type="GO" id="GO:0004519">
    <property type="term" value="F:endonuclease activity"/>
    <property type="evidence" value="ECO:0007669"/>
    <property type="project" value="UniProtKB-KW"/>
</dbReference>
<keyword evidence="1" id="KW-0378">Hydrolase</keyword>
<name>A0ABT0E868_9GAMM</name>
<keyword evidence="1" id="KW-0255">Endonuclease</keyword>
<reference evidence="1" key="1">
    <citation type="submission" date="2022-04" db="EMBL/GenBank/DDBJ databases">
        <title>Alcanivorax sp. CY1518 draft genome sequence.</title>
        <authorList>
            <person name="Zhao G."/>
            <person name="An M."/>
        </authorList>
    </citation>
    <scope>NUCLEOTIDE SEQUENCE</scope>
    <source>
        <strain evidence="1">CY1518</strain>
    </source>
</reference>
<keyword evidence="2" id="KW-1185">Reference proteome</keyword>
<organism evidence="1 2">
    <name type="scientific">Alcanivorax quisquiliarum</name>
    <dbReference type="NCBI Taxonomy" id="2933565"/>
    <lineage>
        <taxon>Bacteria</taxon>
        <taxon>Pseudomonadati</taxon>
        <taxon>Pseudomonadota</taxon>
        <taxon>Gammaproteobacteria</taxon>
        <taxon>Oceanospirillales</taxon>
        <taxon>Alcanivoracaceae</taxon>
        <taxon>Alcanivorax</taxon>
    </lineage>
</organism>
<dbReference type="EMBL" id="JALKII010000006">
    <property type="protein sequence ID" value="MCK0538028.1"/>
    <property type="molecule type" value="Genomic_DNA"/>
</dbReference>
<gene>
    <name evidence="1" type="ORF">MU846_09925</name>
</gene>
<protein>
    <submittedName>
        <fullName evidence="1">HNH endonuclease</fullName>
    </submittedName>
</protein>
<evidence type="ECO:0000313" key="1">
    <source>
        <dbReference type="EMBL" id="MCK0538028.1"/>
    </source>
</evidence>